<keyword evidence="1" id="KW-0547">Nucleotide-binding</keyword>
<dbReference type="PANTHER" id="PTHR33359">
    <property type="entry name" value="MOLYBDOPTERIN SYNTHASE SULFUR CARRIER SUBUNIT"/>
    <property type="match status" value="1"/>
</dbReference>
<dbReference type="PANTHER" id="PTHR33359:SF1">
    <property type="entry name" value="MOLYBDOPTERIN SYNTHASE SULFUR CARRIER SUBUNIT"/>
    <property type="match status" value="1"/>
</dbReference>
<accession>A0A923T6R2</accession>
<dbReference type="Proteomes" id="UP000650081">
    <property type="component" value="Unassembled WGS sequence"/>
</dbReference>
<organism evidence="4 5">
    <name type="scientific">Neolewinella lacunae</name>
    <dbReference type="NCBI Taxonomy" id="1517758"/>
    <lineage>
        <taxon>Bacteria</taxon>
        <taxon>Pseudomonadati</taxon>
        <taxon>Bacteroidota</taxon>
        <taxon>Saprospiria</taxon>
        <taxon>Saprospirales</taxon>
        <taxon>Lewinellaceae</taxon>
        <taxon>Neolewinella</taxon>
    </lineage>
</organism>
<dbReference type="InterPro" id="IPR044672">
    <property type="entry name" value="MOCS2A"/>
</dbReference>
<dbReference type="CDD" id="cd00754">
    <property type="entry name" value="Ubl_MoaD"/>
    <property type="match status" value="1"/>
</dbReference>
<gene>
    <name evidence="4" type="ORF">H9S92_01680</name>
</gene>
<evidence type="ECO:0000256" key="3">
    <source>
        <dbReference type="ARBA" id="ARBA00024247"/>
    </source>
</evidence>
<name>A0A923T6R2_9BACT</name>
<proteinExistence type="inferred from homology"/>
<comment type="caution">
    <text evidence="4">The sequence shown here is derived from an EMBL/GenBank/DDBJ whole genome shotgun (WGS) entry which is preliminary data.</text>
</comment>
<dbReference type="InterPro" id="IPR012675">
    <property type="entry name" value="Beta-grasp_dom_sf"/>
</dbReference>
<dbReference type="SUPFAM" id="SSF54285">
    <property type="entry name" value="MoaD/ThiS"/>
    <property type="match status" value="1"/>
</dbReference>
<dbReference type="Gene3D" id="3.10.20.30">
    <property type="match status" value="1"/>
</dbReference>
<dbReference type="InterPro" id="IPR003749">
    <property type="entry name" value="ThiS/MoaD-like"/>
</dbReference>
<sequence>MQHRVLAFAAAAEIFGGSSCAVALPAGATVADLRQRLLEDHPALGELVTFAIARNELYALPEEVLEPGDELVVIPPVSGG</sequence>
<dbReference type="InterPro" id="IPR016155">
    <property type="entry name" value="Mopterin_synth/thiamin_S_b"/>
</dbReference>
<comment type="similarity">
    <text evidence="2">Belongs to the MoaD family.</text>
</comment>
<dbReference type="AlphaFoldDB" id="A0A923T6R2"/>
<evidence type="ECO:0000256" key="2">
    <source>
        <dbReference type="ARBA" id="ARBA00024200"/>
    </source>
</evidence>
<evidence type="ECO:0000313" key="4">
    <source>
        <dbReference type="EMBL" id="MBC6992861.1"/>
    </source>
</evidence>
<dbReference type="EMBL" id="JACSIT010000040">
    <property type="protein sequence ID" value="MBC6992861.1"/>
    <property type="molecule type" value="Genomic_DNA"/>
</dbReference>
<dbReference type="GO" id="GO:0000166">
    <property type="term" value="F:nucleotide binding"/>
    <property type="evidence" value="ECO:0007669"/>
    <property type="project" value="UniProtKB-KW"/>
</dbReference>
<dbReference type="GO" id="GO:1990133">
    <property type="term" value="C:molybdopterin adenylyltransferase complex"/>
    <property type="evidence" value="ECO:0007669"/>
    <property type="project" value="TreeGrafter"/>
</dbReference>
<evidence type="ECO:0000313" key="5">
    <source>
        <dbReference type="Proteomes" id="UP000650081"/>
    </source>
</evidence>
<keyword evidence="5" id="KW-1185">Reference proteome</keyword>
<reference evidence="4" key="1">
    <citation type="submission" date="2020-08" db="EMBL/GenBank/DDBJ databases">
        <title>Lewinella bacteria from marine environments.</title>
        <authorList>
            <person name="Zhong Y."/>
        </authorList>
    </citation>
    <scope>NUCLEOTIDE SEQUENCE</scope>
    <source>
        <strain evidence="4">KCTC 42187</strain>
    </source>
</reference>
<evidence type="ECO:0000256" key="1">
    <source>
        <dbReference type="ARBA" id="ARBA00022741"/>
    </source>
</evidence>
<protein>
    <recommendedName>
        <fullName evidence="3">Molybdopterin synthase sulfur carrier subunit</fullName>
    </recommendedName>
</protein>
<dbReference type="GO" id="GO:0006777">
    <property type="term" value="P:Mo-molybdopterin cofactor biosynthetic process"/>
    <property type="evidence" value="ECO:0007669"/>
    <property type="project" value="InterPro"/>
</dbReference>
<dbReference type="Pfam" id="PF02597">
    <property type="entry name" value="ThiS"/>
    <property type="match status" value="1"/>
</dbReference>